<feature type="region of interest" description="Disordered" evidence="1">
    <location>
        <begin position="1"/>
        <end position="20"/>
    </location>
</feature>
<comment type="caution">
    <text evidence="2">The sequence shown here is derived from an EMBL/GenBank/DDBJ whole genome shotgun (WGS) entry which is preliminary data.</text>
</comment>
<evidence type="ECO:0000256" key="1">
    <source>
        <dbReference type="SAM" id="MobiDB-lite"/>
    </source>
</evidence>
<name>A0A3N1CNG1_9ACTN</name>
<sequence length="97" mass="10343">MSDDGTGHHGHSASGSPHRPNYDATLELIRCKAPGCGFLGGRVAFGGHLADLGLCPDCWGVGVIKIRKLVSYDHDCVTCGGTGRRVKARKKRLSRRA</sequence>
<organism evidence="2 3">
    <name type="scientific">Actinocorallia herbida</name>
    <dbReference type="NCBI Taxonomy" id="58109"/>
    <lineage>
        <taxon>Bacteria</taxon>
        <taxon>Bacillati</taxon>
        <taxon>Actinomycetota</taxon>
        <taxon>Actinomycetes</taxon>
        <taxon>Streptosporangiales</taxon>
        <taxon>Thermomonosporaceae</taxon>
        <taxon>Actinocorallia</taxon>
    </lineage>
</organism>
<dbReference type="EMBL" id="RJKE01000001">
    <property type="protein sequence ID" value="ROO82850.1"/>
    <property type="molecule type" value="Genomic_DNA"/>
</dbReference>
<proteinExistence type="predicted"/>
<evidence type="ECO:0000313" key="3">
    <source>
        <dbReference type="Proteomes" id="UP000272400"/>
    </source>
</evidence>
<dbReference type="AlphaFoldDB" id="A0A3N1CNG1"/>
<evidence type="ECO:0000313" key="2">
    <source>
        <dbReference type="EMBL" id="ROO82850.1"/>
    </source>
</evidence>
<dbReference type="RefSeq" id="WP_123661820.1">
    <property type="nucleotide sequence ID" value="NZ_RJKE01000001.1"/>
</dbReference>
<reference evidence="2 3" key="1">
    <citation type="submission" date="2018-11" db="EMBL/GenBank/DDBJ databases">
        <title>Sequencing the genomes of 1000 actinobacteria strains.</title>
        <authorList>
            <person name="Klenk H.-P."/>
        </authorList>
    </citation>
    <scope>NUCLEOTIDE SEQUENCE [LARGE SCALE GENOMIC DNA]</scope>
    <source>
        <strain evidence="2 3">DSM 44254</strain>
    </source>
</reference>
<protein>
    <submittedName>
        <fullName evidence="2">Uncharacterized protein</fullName>
    </submittedName>
</protein>
<keyword evidence="3" id="KW-1185">Reference proteome</keyword>
<dbReference type="Proteomes" id="UP000272400">
    <property type="component" value="Unassembled WGS sequence"/>
</dbReference>
<accession>A0A3N1CNG1</accession>
<gene>
    <name evidence="2" type="ORF">EDD29_0335</name>
</gene>
<dbReference type="OrthoDB" id="2882832at2"/>